<dbReference type="SUPFAM" id="SSF47336">
    <property type="entry name" value="ACP-like"/>
    <property type="match status" value="1"/>
</dbReference>
<comment type="caution">
    <text evidence="2">The sequence shown here is derived from an EMBL/GenBank/DDBJ whole genome shotgun (WGS) entry which is preliminary data.</text>
</comment>
<dbReference type="AlphaFoldDB" id="A0A1R0KVN5"/>
<organism evidence="2 3">
    <name type="scientific">Amycolatopsis coloradensis</name>
    <dbReference type="NCBI Taxonomy" id="76021"/>
    <lineage>
        <taxon>Bacteria</taxon>
        <taxon>Bacillati</taxon>
        <taxon>Actinomycetota</taxon>
        <taxon>Actinomycetes</taxon>
        <taxon>Pseudonocardiales</taxon>
        <taxon>Pseudonocardiaceae</taxon>
        <taxon>Amycolatopsis</taxon>
    </lineage>
</organism>
<keyword evidence="3" id="KW-1185">Reference proteome</keyword>
<evidence type="ECO:0000259" key="1">
    <source>
        <dbReference type="PROSITE" id="PS50075"/>
    </source>
</evidence>
<gene>
    <name evidence="2" type="ORF">BS329_13825</name>
</gene>
<sequence>MRDRISSIIVQELEIEDDELTSTATFEDEYDADSLTLLAVVARFERELGIVIPSDHIGRLTSLDKVFEVVNEFSGTAPVV</sequence>
<accession>A0A1R0KVN5</accession>
<name>A0A1R0KVN5_9PSEU</name>
<dbReference type="Pfam" id="PF00550">
    <property type="entry name" value="PP-binding"/>
    <property type="match status" value="1"/>
</dbReference>
<evidence type="ECO:0000313" key="3">
    <source>
        <dbReference type="Proteomes" id="UP000187486"/>
    </source>
</evidence>
<dbReference type="STRING" id="76021.BS329_13825"/>
<dbReference type="Gene3D" id="1.10.1200.10">
    <property type="entry name" value="ACP-like"/>
    <property type="match status" value="1"/>
</dbReference>
<proteinExistence type="predicted"/>
<reference evidence="2 3" key="1">
    <citation type="submission" date="2016-01" db="EMBL/GenBank/DDBJ databases">
        <title>Amycolatopsis coloradensis genome sequencing and assembly.</title>
        <authorList>
            <person name="Mayilraj S."/>
        </authorList>
    </citation>
    <scope>NUCLEOTIDE SEQUENCE [LARGE SCALE GENOMIC DNA]</scope>
    <source>
        <strain evidence="2 3">DSM 44225</strain>
    </source>
</reference>
<evidence type="ECO:0000313" key="2">
    <source>
        <dbReference type="EMBL" id="OLZ52646.1"/>
    </source>
</evidence>
<dbReference type="PROSITE" id="PS50075">
    <property type="entry name" value="CARRIER"/>
    <property type="match status" value="1"/>
</dbReference>
<dbReference type="InterPro" id="IPR036736">
    <property type="entry name" value="ACP-like_sf"/>
</dbReference>
<dbReference type="InterPro" id="IPR009081">
    <property type="entry name" value="PP-bd_ACP"/>
</dbReference>
<dbReference type="Proteomes" id="UP000187486">
    <property type="component" value="Unassembled WGS sequence"/>
</dbReference>
<dbReference type="EMBL" id="MQUQ01000006">
    <property type="protein sequence ID" value="OLZ52646.1"/>
    <property type="molecule type" value="Genomic_DNA"/>
</dbReference>
<protein>
    <recommendedName>
        <fullName evidence="1">Carrier domain-containing protein</fullName>
    </recommendedName>
</protein>
<feature type="domain" description="Carrier" evidence="1">
    <location>
        <begin position="1"/>
        <end position="74"/>
    </location>
</feature>